<keyword evidence="4" id="KW-1185">Reference proteome</keyword>
<dbReference type="Proteomes" id="UP001333102">
    <property type="component" value="Chromosome"/>
</dbReference>
<protein>
    <submittedName>
        <fullName evidence="3">Family 10 glycosylhydrolase</fullName>
    </submittedName>
</protein>
<dbReference type="Pfam" id="PF22633">
    <property type="entry name" value="F5_F8_type_C_2"/>
    <property type="match status" value="1"/>
</dbReference>
<dbReference type="EMBL" id="CP141614">
    <property type="protein sequence ID" value="WRP14787.1"/>
    <property type="molecule type" value="Genomic_DNA"/>
</dbReference>
<dbReference type="PANTHER" id="PTHR43405:SF1">
    <property type="entry name" value="GLYCOSYL HYDROLASE DIGH"/>
    <property type="match status" value="1"/>
</dbReference>
<dbReference type="Gene3D" id="3.20.20.80">
    <property type="entry name" value="Glycosidases"/>
    <property type="match status" value="1"/>
</dbReference>
<reference evidence="4" key="1">
    <citation type="submission" date="2023-12" db="EMBL/GenBank/DDBJ databases">
        <title>Novel isolates from deep terrestrial aquifers shed light on the physiology and ecology of the class Limnochordia.</title>
        <authorList>
            <person name="Karnachuk O.V."/>
            <person name="Lukina A.P."/>
            <person name="Avakyan M.R."/>
            <person name="Kadnikov V."/>
            <person name="Begmatov S."/>
            <person name="Beletsky A.V."/>
            <person name="Mardanov A.V."/>
            <person name="Ravin N.V."/>
        </authorList>
    </citation>
    <scope>NUCLEOTIDE SEQUENCE [LARGE SCALE GENOMIC DNA]</scope>
    <source>
        <strain evidence="4">LN</strain>
    </source>
</reference>
<dbReference type="SUPFAM" id="SSF49785">
    <property type="entry name" value="Galactose-binding domain-like"/>
    <property type="match status" value="1"/>
</dbReference>
<dbReference type="InterPro" id="IPR008979">
    <property type="entry name" value="Galactose-bd-like_sf"/>
</dbReference>
<evidence type="ECO:0000313" key="4">
    <source>
        <dbReference type="Proteomes" id="UP001333102"/>
    </source>
</evidence>
<keyword evidence="1" id="KW-0732">Signal</keyword>
<dbReference type="Pfam" id="PF02638">
    <property type="entry name" value="GHL10"/>
    <property type="match status" value="1"/>
</dbReference>
<proteinExistence type="predicted"/>
<dbReference type="PROSITE" id="PS50022">
    <property type="entry name" value="FA58C_3"/>
    <property type="match status" value="1"/>
</dbReference>
<evidence type="ECO:0000313" key="3">
    <source>
        <dbReference type="EMBL" id="WRP14787.1"/>
    </source>
</evidence>
<dbReference type="InterPro" id="IPR000421">
    <property type="entry name" value="FA58C"/>
</dbReference>
<dbReference type="PANTHER" id="PTHR43405">
    <property type="entry name" value="GLYCOSYL HYDROLASE DIGH"/>
    <property type="match status" value="1"/>
</dbReference>
<dbReference type="Gene3D" id="2.60.120.260">
    <property type="entry name" value="Galactose-binding domain-like"/>
    <property type="match status" value="1"/>
</dbReference>
<dbReference type="InterPro" id="IPR017853">
    <property type="entry name" value="GH"/>
</dbReference>
<accession>A0ABZ1BPR3</accession>
<dbReference type="InterPro" id="IPR003790">
    <property type="entry name" value="GHL10"/>
</dbReference>
<sequence>MSARMGGGRLLAALGSIAILTLAAVVGDVSWSHPAAATAAPLPALSPAAPEPAWQLRGIWIDNGYLARLDGRPGVARLMDQLVAAGFNAVFVESLYRGYTLYPGPYQDGRFAAWGEDPLRVVVEEARARGLSVHAWMWMLGAAIHAGLSPLLEAHPQWADRSASGDLFAAGGSRMAWLDPSRPEVRRWLGGEAARLATAYGLDGIHLDYIRYNDELRDPFGYSEHAQAAFRDATGIDVGGRSPSELRPDESDAWKRWREAQVTAVVRAVRDAVEAAAPDVILSAAVLPERRQARLMHLQDWVSWLADGLVDLAIPMAYTSSTANLRDLLASVSGELEELAPWRSPDRLRARVVPGLALFATRPDTLLEQMGLVRGFGFGGVVLFSTSYLSLPFREALAAGPFAGPAEPPARLRHEMAALPGLPPQAMPAPEVAPAPAGPPPGANLARTASVAVDSSFRGYSPAPLNDGRRNDVPEVGRWAEAAWASAERASDHWIELRWATDQTISQVDIYWALDRGRLYPSSRLRVEVWLDQEQRWQTVWAYEAEPSDRVARTSVTFVPVTTRALRLYQPAGGGALGRPDLMWVAEVEVYGPAASHGLAPADGPR</sequence>
<organism evidence="3 4">
    <name type="scientific">Geochorda subterranea</name>
    <dbReference type="NCBI Taxonomy" id="3109564"/>
    <lineage>
        <taxon>Bacteria</taxon>
        <taxon>Bacillati</taxon>
        <taxon>Bacillota</taxon>
        <taxon>Limnochordia</taxon>
        <taxon>Limnochordales</taxon>
        <taxon>Geochordaceae</taxon>
        <taxon>Geochorda</taxon>
    </lineage>
</organism>
<dbReference type="InterPro" id="IPR052177">
    <property type="entry name" value="Divisome_Glycosyl_Hydrolase"/>
</dbReference>
<evidence type="ECO:0000259" key="2">
    <source>
        <dbReference type="PROSITE" id="PS50022"/>
    </source>
</evidence>
<feature type="domain" description="F5/8 type C" evidence="2">
    <location>
        <begin position="432"/>
        <end position="593"/>
    </location>
</feature>
<evidence type="ECO:0000256" key="1">
    <source>
        <dbReference type="ARBA" id="ARBA00022729"/>
    </source>
</evidence>
<name>A0ABZ1BPR3_9FIRM</name>
<gene>
    <name evidence="3" type="ORF">VLY81_01045</name>
</gene>
<dbReference type="SUPFAM" id="SSF51445">
    <property type="entry name" value="(Trans)glycosidases"/>
    <property type="match status" value="1"/>
</dbReference>
<dbReference type="RefSeq" id="WP_324669165.1">
    <property type="nucleotide sequence ID" value="NZ_CP141614.1"/>
</dbReference>